<evidence type="ECO:0000256" key="1">
    <source>
        <dbReference type="SAM" id="MobiDB-lite"/>
    </source>
</evidence>
<evidence type="ECO:0000259" key="2">
    <source>
        <dbReference type="SMART" id="SM00470"/>
    </source>
</evidence>
<dbReference type="Proteomes" id="UP000185596">
    <property type="component" value="Unassembled WGS sequence"/>
</dbReference>
<evidence type="ECO:0000313" key="4">
    <source>
        <dbReference type="Proteomes" id="UP000185596"/>
    </source>
</evidence>
<dbReference type="OrthoDB" id="3701787at2"/>
<name>A0A1Q8CNY6_9PSEU</name>
<sequence length="332" mass="36614">MAGYSNARPSAIGQHGSTVWLPVESLRGADSPRLAGEDIEHVLVLNEMEAPFPPITVHRATMRVIDGMHRLCAARLRGDDRIEARFFDGTEDDAFVHAVAANIVHGLPLSLPDRTAAAARIVASHTDWSDRRIAEITGLAATTVGSIRRRSNEGLTQSNIRVGRDKRARPVNNSSGRTLAGELMSERPELSLRKVAKAAGISVSTAHDVRKRIRQGQHPVPPRQRTGDDVESSTTGKAADQPMTSCPRRIPTTEIAPILRRLRTDPSLRFSDSGRELLRWLVLHTADVQQWERLIDSVPAYSRPLVAELARGTSRAWYEFANRLDQLGDTES</sequence>
<feature type="region of interest" description="Disordered" evidence="1">
    <location>
        <begin position="206"/>
        <end position="248"/>
    </location>
</feature>
<keyword evidence="4" id="KW-1185">Reference proteome</keyword>
<comment type="caution">
    <text evidence="3">The sequence shown here is derived from an EMBL/GenBank/DDBJ whole genome shotgun (WGS) entry which is preliminary data.</text>
</comment>
<dbReference type="InterPro" id="IPR003115">
    <property type="entry name" value="ParB_N"/>
</dbReference>
<accession>A0A1Q8CNY6</accession>
<proteinExistence type="predicted"/>
<reference evidence="3 4" key="1">
    <citation type="submission" date="2016-12" db="EMBL/GenBank/DDBJ databases">
        <title>The draft genome sequence of Actinophytocola sp. 11-183.</title>
        <authorList>
            <person name="Wang W."/>
            <person name="Yuan L."/>
        </authorList>
    </citation>
    <scope>NUCLEOTIDE SEQUENCE [LARGE SCALE GENOMIC DNA]</scope>
    <source>
        <strain evidence="3 4">11-183</strain>
    </source>
</reference>
<dbReference type="AlphaFoldDB" id="A0A1Q8CNY6"/>
<dbReference type="InterPro" id="IPR036086">
    <property type="entry name" value="ParB/Sulfiredoxin_sf"/>
</dbReference>
<gene>
    <name evidence="3" type="ORF">BU204_18760</name>
</gene>
<evidence type="ECO:0000313" key="3">
    <source>
        <dbReference type="EMBL" id="OLF16038.1"/>
    </source>
</evidence>
<dbReference type="STRING" id="1912961.BU204_18760"/>
<feature type="domain" description="ParB-like N-terminal" evidence="2">
    <location>
        <begin position="19"/>
        <end position="103"/>
    </location>
</feature>
<dbReference type="SMART" id="SM00470">
    <property type="entry name" value="ParB"/>
    <property type="match status" value="1"/>
</dbReference>
<dbReference type="EMBL" id="MSIE01000034">
    <property type="protein sequence ID" value="OLF16038.1"/>
    <property type="molecule type" value="Genomic_DNA"/>
</dbReference>
<organism evidence="3 4">
    <name type="scientific">Actinophytocola xanthii</name>
    <dbReference type="NCBI Taxonomy" id="1912961"/>
    <lineage>
        <taxon>Bacteria</taxon>
        <taxon>Bacillati</taxon>
        <taxon>Actinomycetota</taxon>
        <taxon>Actinomycetes</taxon>
        <taxon>Pseudonocardiales</taxon>
        <taxon>Pseudonocardiaceae</taxon>
    </lineage>
</organism>
<protein>
    <recommendedName>
        <fullName evidence="2">ParB-like N-terminal domain-containing protein</fullName>
    </recommendedName>
</protein>
<dbReference type="RefSeq" id="WP_075127090.1">
    <property type="nucleotide sequence ID" value="NZ_MSIE01000034.1"/>
</dbReference>
<dbReference type="SUPFAM" id="SSF110849">
    <property type="entry name" value="ParB/Sulfiredoxin"/>
    <property type="match status" value="1"/>
</dbReference>